<dbReference type="AlphaFoldDB" id="A0A5E4GA21"/>
<evidence type="ECO:0000313" key="3">
    <source>
        <dbReference type="EMBL" id="VVA36715.1"/>
    </source>
</evidence>
<dbReference type="Proteomes" id="UP001054821">
    <property type="component" value="Chromosome 5"/>
</dbReference>
<accession>A0A5E4GA21</accession>
<keyword evidence="5" id="KW-1185">Reference proteome</keyword>
<dbReference type="Proteomes" id="UP000327085">
    <property type="component" value="Chromosome 5"/>
</dbReference>
<evidence type="ECO:0000259" key="1">
    <source>
        <dbReference type="Pfam" id="PF25597"/>
    </source>
</evidence>
<dbReference type="InParanoid" id="A0A5E4GA21"/>
<proteinExistence type="predicted"/>
<evidence type="ECO:0000313" key="2">
    <source>
        <dbReference type="EMBL" id="KAI5328858.1"/>
    </source>
</evidence>
<organism evidence="3 4">
    <name type="scientific">Prunus dulcis</name>
    <name type="common">Almond</name>
    <name type="synonym">Amygdalus dulcis</name>
    <dbReference type="NCBI Taxonomy" id="3755"/>
    <lineage>
        <taxon>Eukaryota</taxon>
        <taxon>Viridiplantae</taxon>
        <taxon>Streptophyta</taxon>
        <taxon>Embryophyta</taxon>
        <taxon>Tracheophyta</taxon>
        <taxon>Spermatophyta</taxon>
        <taxon>Magnoliopsida</taxon>
        <taxon>eudicotyledons</taxon>
        <taxon>Gunneridae</taxon>
        <taxon>Pentapetalae</taxon>
        <taxon>rosids</taxon>
        <taxon>fabids</taxon>
        <taxon>Rosales</taxon>
        <taxon>Rosaceae</taxon>
        <taxon>Amygdaloideae</taxon>
        <taxon>Amygdaleae</taxon>
        <taxon>Prunus</taxon>
    </lineage>
</organism>
<reference evidence="4" key="2">
    <citation type="journal article" date="2020" name="Plant J.">
        <title>Transposons played a major role in the diversification between the closely related almond and peach genomes: results from the almond genome sequence.</title>
        <authorList>
            <person name="Alioto T."/>
            <person name="Alexiou K.G."/>
            <person name="Bardil A."/>
            <person name="Barteri F."/>
            <person name="Castanera R."/>
            <person name="Cruz F."/>
            <person name="Dhingra A."/>
            <person name="Duval H."/>
            <person name="Fernandez I Marti A."/>
            <person name="Frias L."/>
            <person name="Galan B."/>
            <person name="Garcia J.L."/>
            <person name="Howad W."/>
            <person name="Gomez-Garrido J."/>
            <person name="Gut M."/>
            <person name="Julca I."/>
            <person name="Morata J."/>
            <person name="Puigdomenech P."/>
            <person name="Ribeca P."/>
            <person name="Rubio Cabetas M.J."/>
            <person name="Vlasova A."/>
            <person name="Wirthensohn M."/>
            <person name="Garcia-Mas J."/>
            <person name="Gabaldon T."/>
            <person name="Casacuberta J.M."/>
            <person name="Arus P."/>
        </authorList>
    </citation>
    <scope>NUCLEOTIDE SEQUENCE [LARGE SCALE GENOMIC DNA]</scope>
    <source>
        <strain evidence="4">cv. Texas</strain>
    </source>
</reference>
<name>A0A5E4GA21_PRUDU</name>
<sequence length="208" mass="22989">MPSEVLNHQSSFLKLFGHAPNVQHLRVFGTAVYPYLICYNVHTLQPRTTQWVFMGYAQGYKGVLCFNLLTDKFVLSRHVLHDEIVLVFRFANKMSSSVWGSSHGNSKTTPVLVSILIHVSSSAPVHSMSFSQLGLQPVVSQDVILLHQVSDSDPISSASSSYDSIGDRVPLDSVSVPVLMDDQLQVLLPASSQNALFQFLVVLLIHIL</sequence>
<protein>
    <submittedName>
        <fullName evidence="3">PREDICTED: Retrovirus-related Pol poly from</fullName>
    </submittedName>
</protein>
<evidence type="ECO:0000313" key="5">
    <source>
        <dbReference type="Proteomes" id="UP001054821"/>
    </source>
</evidence>
<reference evidence="2 5" key="3">
    <citation type="journal article" date="2022" name="G3 (Bethesda)">
        <title>Whole-genome sequence and methylome profiling of the almond [Prunus dulcis (Mill.) D.A. Webb] cultivar 'Nonpareil'.</title>
        <authorList>
            <person name="D'Amico-Willman K.M."/>
            <person name="Ouma W.Z."/>
            <person name="Meulia T."/>
            <person name="Sideli G.M."/>
            <person name="Gradziel T.M."/>
            <person name="Fresnedo-Ramirez J."/>
        </authorList>
    </citation>
    <scope>NUCLEOTIDE SEQUENCE [LARGE SCALE GENOMIC DNA]</scope>
    <source>
        <strain evidence="2">Clone GOH B32 T37-40</strain>
    </source>
</reference>
<evidence type="ECO:0000313" key="4">
    <source>
        <dbReference type="Proteomes" id="UP000327085"/>
    </source>
</evidence>
<gene>
    <name evidence="3" type="ORF">ALMOND_2B031685</name>
    <name evidence="2" type="ORF">L3X38_028255</name>
</gene>
<dbReference type="EMBL" id="CABIKO010000472">
    <property type="protein sequence ID" value="VVA36715.1"/>
    <property type="molecule type" value="Genomic_DNA"/>
</dbReference>
<reference evidence="3" key="1">
    <citation type="submission" date="2019-07" db="EMBL/GenBank/DDBJ databases">
        <authorList>
            <person name="Alioto T."/>
            <person name="Alioto T."/>
            <person name="Gomez Garrido J."/>
        </authorList>
    </citation>
    <scope>NUCLEOTIDE SEQUENCE</scope>
</reference>
<feature type="domain" description="Retroviral polymerase SH3-like" evidence="1">
    <location>
        <begin position="39"/>
        <end position="83"/>
    </location>
</feature>
<dbReference type="Gramene" id="VVA36715">
    <property type="protein sequence ID" value="VVA36715"/>
    <property type="gene ID" value="Prudul26B031685"/>
</dbReference>
<dbReference type="EMBL" id="JAJFAZ020000005">
    <property type="protein sequence ID" value="KAI5328858.1"/>
    <property type="molecule type" value="Genomic_DNA"/>
</dbReference>
<dbReference type="Pfam" id="PF25597">
    <property type="entry name" value="SH3_retrovirus"/>
    <property type="match status" value="1"/>
</dbReference>
<dbReference type="InterPro" id="IPR057670">
    <property type="entry name" value="SH3_retrovirus"/>
</dbReference>